<sequence>MAKREIPLFIVDTSRNHKRGECDFLVCTDKDNGFLAKVDYVDGEKEEVGDDYRIGCPRNGVSLRIQIYQMIGTHPNVGNIRTLLKKGMDYFMKTVSCSIHLLNPSKEECADYLNTMVRMNR</sequence>
<dbReference type="EMBL" id="QSFW01000035">
    <property type="protein sequence ID" value="RHA83129.1"/>
    <property type="molecule type" value="Genomic_DNA"/>
</dbReference>
<reference evidence="1 2" key="1">
    <citation type="submission" date="2018-08" db="EMBL/GenBank/DDBJ databases">
        <title>A genome reference for cultivated species of the human gut microbiota.</title>
        <authorList>
            <person name="Zou Y."/>
            <person name="Xue W."/>
            <person name="Luo G."/>
        </authorList>
    </citation>
    <scope>NUCLEOTIDE SEQUENCE [LARGE SCALE GENOMIC DNA]</scope>
    <source>
        <strain evidence="1 2">AM42-23AC</strain>
    </source>
</reference>
<dbReference type="Proteomes" id="UP000284990">
    <property type="component" value="Unassembled WGS sequence"/>
</dbReference>
<accession>A0AA93BKS6</accession>
<gene>
    <name evidence="1" type="ORF">DW916_13495</name>
</gene>
<organism evidence="1 2">
    <name type="scientific">Segatella copri</name>
    <dbReference type="NCBI Taxonomy" id="165179"/>
    <lineage>
        <taxon>Bacteria</taxon>
        <taxon>Pseudomonadati</taxon>
        <taxon>Bacteroidota</taxon>
        <taxon>Bacteroidia</taxon>
        <taxon>Bacteroidales</taxon>
        <taxon>Prevotellaceae</taxon>
        <taxon>Segatella</taxon>
    </lineage>
</organism>
<proteinExistence type="predicted"/>
<comment type="caution">
    <text evidence="1">The sequence shown here is derived from an EMBL/GenBank/DDBJ whole genome shotgun (WGS) entry which is preliminary data.</text>
</comment>
<evidence type="ECO:0000313" key="2">
    <source>
        <dbReference type="Proteomes" id="UP000284990"/>
    </source>
</evidence>
<dbReference type="RefSeq" id="WP_118191713.1">
    <property type="nucleotide sequence ID" value="NZ_QSFW01000035.1"/>
</dbReference>
<name>A0AA93BKS6_9BACT</name>
<dbReference type="AlphaFoldDB" id="A0AA93BKS6"/>
<evidence type="ECO:0000313" key="1">
    <source>
        <dbReference type="EMBL" id="RHA83129.1"/>
    </source>
</evidence>
<protein>
    <submittedName>
        <fullName evidence="1">Uncharacterized protein</fullName>
    </submittedName>
</protein>